<protein>
    <submittedName>
        <fullName evidence="1">16598_t:CDS:1</fullName>
    </submittedName>
</protein>
<evidence type="ECO:0000313" key="1">
    <source>
        <dbReference type="EMBL" id="CAG8757849.1"/>
    </source>
</evidence>
<name>A0ACA9QLL3_9GLOM</name>
<reference evidence="1" key="1">
    <citation type="submission" date="2021-06" db="EMBL/GenBank/DDBJ databases">
        <authorList>
            <person name="Kallberg Y."/>
            <person name="Tangrot J."/>
            <person name="Rosling A."/>
        </authorList>
    </citation>
    <scope>NUCLEOTIDE SEQUENCE</scope>
    <source>
        <strain evidence="1">MA461A</strain>
    </source>
</reference>
<organism evidence="1 2">
    <name type="scientific">Racocetra persica</name>
    <dbReference type="NCBI Taxonomy" id="160502"/>
    <lineage>
        <taxon>Eukaryota</taxon>
        <taxon>Fungi</taxon>
        <taxon>Fungi incertae sedis</taxon>
        <taxon>Mucoromycota</taxon>
        <taxon>Glomeromycotina</taxon>
        <taxon>Glomeromycetes</taxon>
        <taxon>Diversisporales</taxon>
        <taxon>Gigasporaceae</taxon>
        <taxon>Racocetra</taxon>
    </lineage>
</organism>
<accession>A0ACA9QLL3</accession>
<evidence type="ECO:0000313" key="2">
    <source>
        <dbReference type="Proteomes" id="UP000789920"/>
    </source>
</evidence>
<comment type="caution">
    <text evidence="1">The sequence shown here is derived from an EMBL/GenBank/DDBJ whole genome shotgun (WGS) entry which is preliminary data.</text>
</comment>
<sequence length="47" mass="5213">ADNSSSQFGEIKVALPQITESFEELMKKSINHFGISTIVCVEKEDLV</sequence>
<feature type="non-terminal residue" evidence="1">
    <location>
        <position position="47"/>
    </location>
</feature>
<dbReference type="EMBL" id="CAJVQC010034999">
    <property type="protein sequence ID" value="CAG8757849.1"/>
    <property type="molecule type" value="Genomic_DNA"/>
</dbReference>
<proteinExistence type="predicted"/>
<feature type="non-terminal residue" evidence="1">
    <location>
        <position position="1"/>
    </location>
</feature>
<gene>
    <name evidence="1" type="ORF">RPERSI_LOCUS14888</name>
</gene>
<keyword evidence="2" id="KW-1185">Reference proteome</keyword>
<dbReference type="Proteomes" id="UP000789920">
    <property type="component" value="Unassembled WGS sequence"/>
</dbReference>